<dbReference type="GO" id="GO:0051287">
    <property type="term" value="F:NAD binding"/>
    <property type="evidence" value="ECO:0007669"/>
    <property type="project" value="InterPro"/>
</dbReference>
<keyword evidence="2 11" id="KW-0560">Oxidoreductase</keyword>
<feature type="binding site" evidence="4">
    <location>
        <position position="391"/>
    </location>
    <ligand>
        <name>(S)-malate</name>
        <dbReference type="ChEBI" id="CHEBI:15589"/>
    </ligand>
</feature>
<feature type="active site" description="Proton donor" evidence="3">
    <location>
        <position position="113"/>
    </location>
</feature>
<organism evidence="9 12">
    <name type="scientific">Brevibacterium casei</name>
    <dbReference type="NCBI Taxonomy" id="33889"/>
    <lineage>
        <taxon>Bacteria</taxon>
        <taxon>Bacillati</taxon>
        <taxon>Actinomycetota</taxon>
        <taxon>Actinomycetes</taxon>
        <taxon>Micrococcales</taxon>
        <taxon>Brevibacteriaceae</taxon>
        <taxon>Brevibacterium</taxon>
    </lineage>
</organism>
<dbReference type="GO" id="GO:0004473">
    <property type="term" value="F:malate dehydrogenase (decarboxylating) (NADP+) activity"/>
    <property type="evidence" value="ECO:0007669"/>
    <property type="project" value="UniProtKB-EC"/>
</dbReference>
<feature type="binding site" evidence="4">
    <location>
        <position position="362"/>
    </location>
    <ligand>
        <name>(S)-malate</name>
        <dbReference type="ChEBI" id="CHEBI:15589"/>
    </ligand>
</feature>
<dbReference type="Pfam" id="PF03949">
    <property type="entry name" value="Malic_M"/>
    <property type="match status" value="1"/>
</dbReference>
<dbReference type="PANTHER" id="PTHR43237:SF4">
    <property type="entry name" value="NADP-DEPENDENT MALIC ENZYME"/>
    <property type="match status" value="1"/>
</dbReference>
<evidence type="ECO:0000256" key="6">
    <source>
        <dbReference type="RuleBase" id="RU003427"/>
    </source>
</evidence>
<evidence type="ECO:0000256" key="5">
    <source>
        <dbReference type="PIRSR" id="PIRSR000106-3"/>
    </source>
</evidence>
<dbReference type="InterPro" id="IPR051674">
    <property type="entry name" value="Malate_Decarboxylase"/>
</dbReference>
<dbReference type="GO" id="GO:0046872">
    <property type="term" value="F:metal ion binding"/>
    <property type="evidence" value="ECO:0007669"/>
    <property type="project" value="UniProtKB-KW"/>
</dbReference>
<dbReference type="InterPro" id="IPR012302">
    <property type="entry name" value="Malic_NAD-bd"/>
</dbReference>
<dbReference type="InterPro" id="IPR046346">
    <property type="entry name" value="Aminoacid_DH-like_N_sf"/>
</dbReference>
<dbReference type="InterPro" id="IPR037062">
    <property type="entry name" value="Malic_N_dom_sf"/>
</dbReference>
<dbReference type="Proteomes" id="UP000216867">
    <property type="component" value="Unassembled WGS sequence"/>
</dbReference>
<accession>A0A269ZCC6</accession>
<feature type="binding site" evidence="5">
    <location>
        <position position="236"/>
    </location>
    <ligand>
        <name>a divalent metal cation</name>
        <dbReference type="ChEBI" id="CHEBI:60240"/>
    </ligand>
</feature>
<dbReference type="SMART" id="SM00919">
    <property type="entry name" value="Malic_M"/>
    <property type="match status" value="1"/>
</dbReference>
<dbReference type="SUPFAM" id="SSF53223">
    <property type="entry name" value="Aminoacid dehydrogenase-like, N-terminal domain"/>
    <property type="match status" value="1"/>
</dbReference>
<dbReference type="EMBL" id="NCWY01000007">
    <property type="protein sequence ID" value="PAK95467.1"/>
    <property type="molecule type" value="Genomic_DNA"/>
</dbReference>
<feature type="domain" description="Malic enzyme N-terminal" evidence="8">
    <location>
        <begin position="92"/>
        <end position="225"/>
    </location>
</feature>
<keyword evidence="5 6" id="KW-0479">Metal-binding</keyword>
<feature type="binding site" evidence="5">
    <location>
        <position position="210"/>
    </location>
    <ligand>
        <name>a divalent metal cation</name>
        <dbReference type="ChEBI" id="CHEBI:60240"/>
    </ligand>
</feature>
<dbReference type="Pfam" id="PF00390">
    <property type="entry name" value="malic"/>
    <property type="match status" value="1"/>
</dbReference>
<evidence type="ECO:0000256" key="2">
    <source>
        <dbReference type="ARBA" id="ARBA00023002"/>
    </source>
</evidence>
<proteinExistence type="inferred from homology"/>
<evidence type="ECO:0000259" key="8">
    <source>
        <dbReference type="SMART" id="SM01274"/>
    </source>
</evidence>
<dbReference type="EMBL" id="CAACXN010000020">
    <property type="protein sequence ID" value="VEW15204.1"/>
    <property type="molecule type" value="Genomic_DNA"/>
</dbReference>
<evidence type="ECO:0000313" key="9">
    <source>
        <dbReference type="EMBL" id="PAK95467.1"/>
    </source>
</evidence>
<comment type="cofactor">
    <cofactor evidence="5">
        <name>Mg(2+)</name>
        <dbReference type="ChEBI" id="CHEBI:18420"/>
    </cofactor>
    <cofactor evidence="5">
        <name>Mn(2+)</name>
        <dbReference type="ChEBI" id="CHEBI:29035"/>
    </cofactor>
    <text evidence="5">Divalent metal cations. Prefers magnesium or manganese.</text>
</comment>
<dbReference type="PANTHER" id="PTHR43237">
    <property type="entry name" value="NADP-DEPENDENT MALIC ENZYME"/>
    <property type="match status" value="1"/>
</dbReference>
<evidence type="ECO:0000313" key="11">
    <source>
        <dbReference type="EMBL" id="VEW15204.1"/>
    </source>
</evidence>
<evidence type="ECO:0000256" key="4">
    <source>
        <dbReference type="PIRSR" id="PIRSR000106-2"/>
    </source>
</evidence>
<dbReference type="SMART" id="SM01274">
    <property type="entry name" value="malic"/>
    <property type="match status" value="1"/>
</dbReference>
<dbReference type="GeneID" id="99775188"/>
<dbReference type="Gene3D" id="3.40.50.720">
    <property type="entry name" value="NAD(P)-binding Rossmann-like Domain"/>
    <property type="match status" value="1"/>
</dbReference>
<dbReference type="InterPro" id="IPR045213">
    <property type="entry name" value="Malic_NAD-bd_bact_type"/>
</dbReference>
<dbReference type="PIRSF" id="PIRSF000106">
    <property type="entry name" value="ME"/>
    <property type="match status" value="1"/>
</dbReference>
<name>A0A269ZCC6_9MICO</name>
<evidence type="ECO:0000313" key="14">
    <source>
        <dbReference type="Proteomes" id="UP000594979"/>
    </source>
</evidence>
<dbReference type="InterPro" id="IPR036291">
    <property type="entry name" value="NAD(P)-bd_dom_sf"/>
</dbReference>
<dbReference type="Gene3D" id="3.40.50.10380">
    <property type="entry name" value="Malic enzyme, N-terminal domain"/>
    <property type="match status" value="1"/>
</dbReference>
<evidence type="ECO:0000259" key="7">
    <source>
        <dbReference type="SMART" id="SM00919"/>
    </source>
</evidence>
<dbReference type="RefSeq" id="WP_009378013.1">
    <property type="nucleotide sequence ID" value="NZ_CAACXN010000020.1"/>
</dbReference>
<dbReference type="KEGG" id="bcau:I6G59_07280"/>
<protein>
    <submittedName>
        <fullName evidence="9">NAD-dependent malic enzyme</fullName>
    </submittedName>
    <submittedName>
        <fullName evidence="11">NADP-dependent malic enzyme</fullName>
        <ecNumber evidence="11">1.1.1.40</ecNumber>
    </submittedName>
</protein>
<evidence type="ECO:0000313" key="13">
    <source>
        <dbReference type="Proteomes" id="UP000386281"/>
    </source>
</evidence>
<dbReference type="AlphaFoldDB" id="A0A269ZCC6"/>
<reference evidence="9 12" key="1">
    <citation type="submission" date="2017-04" db="EMBL/GenBank/DDBJ databases">
        <title>Kefir bacterial isolates.</title>
        <authorList>
            <person name="Kim Y."/>
            <person name="Blasche S."/>
            <person name="Patil K.R."/>
        </authorList>
    </citation>
    <scope>NUCLEOTIDE SEQUENCE [LARGE SCALE GENOMIC DNA]</scope>
    <source>
        <strain evidence="9 12">OG2</strain>
    </source>
</reference>
<dbReference type="InterPro" id="IPR001891">
    <property type="entry name" value="Malic_OxRdtase"/>
</dbReference>
<dbReference type="InterPro" id="IPR012301">
    <property type="entry name" value="Malic_N_dom"/>
</dbReference>
<gene>
    <name evidence="11" type="primary">maeB_2</name>
    <name evidence="9" type="ORF">B8X04_09320</name>
    <name evidence="10" type="ORF">I6G59_07280</name>
    <name evidence="11" type="ORF">NCTC12391_03363</name>
</gene>
<feature type="active site" description="Proton acceptor" evidence="3">
    <location>
        <position position="168"/>
    </location>
</feature>
<dbReference type="Proteomes" id="UP000386281">
    <property type="component" value="Unassembled WGS sequence"/>
</dbReference>
<dbReference type="SUPFAM" id="SSF51735">
    <property type="entry name" value="NAD(P)-binding Rossmann-fold domains"/>
    <property type="match status" value="1"/>
</dbReference>
<dbReference type="CDD" id="cd05311">
    <property type="entry name" value="NAD_bind_2_malic_enz"/>
    <property type="match status" value="1"/>
</dbReference>
<dbReference type="EMBL" id="CP065682">
    <property type="protein sequence ID" value="QPS35090.1"/>
    <property type="molecule type" value="Genomic_DNA"/>
</dbReference>
<dbReference type="EC" id="1.1.1.40" evidence="11"/>
<evidence type="ECO:0000256" key="3">
    <source>
        <dbReference type="PIRSR" id="PIRSR000106-1"/>
    </source>
</evidence>
<evidence type="ECO:0000256" key="1">
    <source>
        <dbReference type="ARBA" id="ARBA00008785"/>
    </source>
</evidence>
<comment type="similarity">
    <text evidence="1 6">Belongs to the malic enzymes family.</text>
</comment>
<feature type="binding site" evidence="5">
    <location>
        <position position="211"/>
    </location>
    <ligand>
        <name>a divalent metal cation</name>
        <dbReference type="ChEBI" id="CHEBI:60240"/>
    </ligand>
</feature>
<sequence>MAVPSPGYSITLRVATAVGQSSTSDLVAAAAATGAGITALDVVESTPDTVVIDVSADTRDVAHAEEVSTELSALPGVDVRKVSDRTFLLHLGGKLESTPKVPLRNRDDLSRAYTPGVARVCKAIAANKDDARRLTIKRNTVAVVTDGTAVLGLGDIGPEAAMPVMEGKAVLFKQFAGVDAWPVALDTKDTEEIIAICKAIAPAYGGINLEDISAPRCFEIERRLRAELDIPVFHDDQHGTGIVTLAALKNALKVVGKDIAEVRIVVSGVGAAGHAIIRLLQVAGAQTIIACGRDGAIGPNSTVDTEHKVWLKENTNPEGFEGSLKEAVRGADVFIGVSAPNVLNGDDIAAMNDGALVFAMANPDPEVDPAEALKHAAVVATGRSDYPNQINNVLAFPGIFRGLLDAEATDVDESIMVAAADAIASCIPEEDLHPGYVVPSVFDPEVAKKVAEAVAAVSR</sequence>
<dbReference type="PRINTS" id="PR00072">
    <property type="entry name" value="MALOXRDTASE"/>
</dbReference>
<reference evidence="10 14" key="3">
    <citation type="submission" date="2020-12" db="EMBL/GenBank/DDBJ databases">
        <title>FDA dAtabase for Regulatory Grade micrObial Sequences (FDA-ARGOS): Supporting development and validation of Infectious Disease Dx tests.</title>
        <authorList>
            <person name="Sproer C."/>
            <person name="Gronow S."/>
            <person name="Severitt S."/>
            <person name="Schroder I."/>
            <person name="Tallon L."/>
            <person name="Sadzewicz L."/>
            <person name="Zhao X."/>
            <person name="Boylan J."/>
            <person name="Ott S."/>
            <person name="Bowen H."/>
            <person name="Vavikolanu K."/>
            <person name="Mehta A."/>
            <person name="Aluvathingal J."/>
            <person name="Nadendla S."/>
            <person name="Lowell S."/>
            <person name="Myers T."/>
            <person name="Yan Y."/>
            <person name="Sichtig H."/>
        </authorList>
    </citation>
    <scope>NUCLEOTIDE SEQUENCE [LARGE SCALE GENOMIC DNA]</scope>
    <source>
        <strain evidence="10 14">FDAARGOS_902</strain>
    </source>
</reference>
<evidence type="ECO:0000313" key="12">
    <source>
        <dbReference type="Proteomes" id="UP000216867"/>
    </source>
</evidence>
<reference evidence="11 13" key="2">
    <citation type="submission" date="2019-02" db="EMBL/GenBank/DDBJ databases">
        <authorList>
            <consortium name="Pathogen Informatics"/>
        </authorList>
    </citation>
    <scope>NUCLEOTIDE SEQUENCE [LARGE SCALE GENOMIC DNA]</scope>
    <source>
        <strain evidence="11 13">3012STDY7078520</strain>
    </source>
</reference>
<dbReference type="Proteomes" id="UP000594979">
    <property type="component" value="Chromosome"/>
</dbReference>
<evidence type="ECO:0000313" key="10">
    <source>
        <dbReference type="EMBL" id="QPS35090.1"/>
    </source>
</evidence>
<feature type="domain" description="Malic enzyme NAD-binding" evidence="7">
    <location>
        <begin position="237"/>
        <end position="459"/>
    </location>
</feature>